<comment type="domain">
    <text evidence="9">Possesses an unusual extended V-shaped dimeric structure with each monomer consisting of three distinct domains arranged along a curved 'spinal' alpha-helix. The N-terminal catalytic domain specifically recognizes the glutamate moiety of the substrate. The second domain is the NADPH-binding domain, and the third C-terminal domain is responsible for dimerization.</text>
</comment>
<comment type="catalytic activity">
    <reaction evidence="7 9 14">
        <text>(S)-4-amino-5-oxopentanoate + tRNA(Glu) + NADP(+) = L-glutamyl-tRNA(Glu) + NADPH + H(+)</text>
        <dbReference type="Rhea" id="RHEA:12344"/>
        <dbReference type="Rhea" id="RHEA-COMP:9663"/>
        <dbReference type="Rhea" id="RHEA-COMP:9680"/>
        <dbReference type="ChEBI" id="CHEBI:15378"/>
        <dbReference type="ChEBI" id="CHEBI:57501"/>
        <dbReference type="ChEBI" id="CHEBI:57783"/>
        <dbReference type="ChEBI" id="CHEBI:58349"/>
        <dbReference type="ChEBI" id="CHEBI:78442"/>
        <dbReference type="ChEBI" id="CHEBI:78520"/>
        <dbReference type="EC" id="1.2.1.70"/>
    </reaction>
</comment>
<evidence type="ECO:0000259" key="17">
    <source>
        <dbReference type="Pfam" id="PF05201"/>
    </source>
</evidence>
<feature type="active site" description="Nucleophile" evidence="9 10">
    <location>
        <position position="49"/>
    </location>
</feature>
<dbReference type="EC" id="1.2.1.70" evidence="3 9"/>
<dbReference type="GO" id="GO:0008883">
    <property type="term" value="F:glutamyl-tRNA reductase activity"/>
    <property type="evidence" value="ECO:0007669"/>
    <property type="project" value="UniProtKB-UniRule"/>
</dbReference>
<evidence type="ECO:0000256" key="6">
    <source>
        <dbReference type="ARBA" id="ARBA00023244"/>
    </source>
</evidence>
<keyword evidence="4 9" id="KW-0521">NADP</keyword>
<feature type="binding site" evidence="9 11">
    <location>
        <begin position="110"/>
        <end position="112"/>
    </location>
    <ligand>
        <name>substrate</name>
    </ligand>
</feature>
<dbReference type="Proteomes" id="UP000655830">
    <property type="component" value="Unassembled WGS sequence"/>
</dbReference>
<dbReference type="PANTHER" id="PTHR43013">
    <property type="entry name" value="GLUTAMYL-TRNA REDUCTASE"/>
    <property type="match status" value="1"/>
</dbReference>
<dbReference type="Pfam" id="PF05201">
    <property type="entry name" value="GlutR_N"/>
    <property type="match status" value="1"/>
</dbReference>
<evidence type="ECO:0000256" key="10">
    <source>
        <dbReference type="PIRSR" id="PIRSR000445-1"/>
    </source>
</evidence>
<evidence type="ECO:0000259" key="16">
    <source>
        <dbReference type="Pfam" id="PF01488"/>
    </source>
</evidence>
<name>A0A926EDU7_9FIRM</name>
<protein>
    <recommendedName>
        <fullName evidence="8 9">Glutamyl-tRNA reductase</fullName>
        <shortName evidence="9">GluTR</shortName>
        <ecNumber evidence="3 9">1.2.1.70</ecNumber>
    </recommendedName>
</protein>
<evidence type="ECO:0000256" key="3">
    <source>
        <dbReference type="ARBA" id="ARBA00012970"/>
    </source>
</evidence>
<reference evidence="18" key="1">
    <citation type="submission" date="2020-08" db="EMBL/GenBank/DDBJ databases">
        <title>Genome public.</title>
        <authorList>
            <person name="Liu C."/>
            <person name="Sun Q."/>
        </authorList>
    </citation>
    <scope>NUCLEOTIDE SEQUENCE</scope>
    <source>
        <strain evidence="18">NSJ-12</strain>
    </source>
</reference>
<evidence type="ECO:0000256" key="4">
    <source>
        <dbReference type="ARBA" id="ARBA00022857"/>
    </source>
</evidence>
<dbReference type="PIRSF" id="PIRSF000445">
    <property type="entry name" value="4pyrrol_synth_GluRdtase"/>
    <property type="match status" value="1"/>
</dbReference>
<evidence type="ECO:0000256" key="5">
    <source>
        <dbReference type="ARBA" id="ARBA00023002"/>
    </source>
</evidence>
<keyword evidence="19" id="KW-1185">Reference proteome</keyword>
<dbReference type="SUPFAM" id="SSF69075">
    <property type="entry name" value="Glutamyl tRNA-reductase dimerization domain"/>
    <property type="match status" value="1"/>
</dbReference>
<evidence type="ECO:0000256" key="11">
    <source>
        <dbReference type="PIRSR" id="PIRSR000445-2"/>
    </source>
</evidence>
<dbReference type="Gene3D" id="3.40.50.720">
    <property type="entry name" value="NAD(P)-binding Rossmann-like Domain"/>
    <property type="match status" value="1"/>
</dbReference>
<evidence type="ECO:0000256" key="13">
    <source>
        <dbReference type="PIRSR" id="PIRSR000445-4"/>
    </source>
</evidence>
<dbReference type="FunFam" id="3.30.460.30:FF:000001">
    <property type="entry name" value="Glutamyl-tRNA reductase"/>
    <property type="match status" value="1"/>
</dbReference>
<dbReference type="InterPro" id="IPR036343">
    <property type="entry name" value="GluRdtase_N_sf"/>
</dbReference>
<comment type="similarity">
    <text evidence="2 9 14">Belongs to the glutamyl-tRNA reductase family.</text>
</comment>
<accession>A0A926EDU7</accession>
<dbReference type="RefSeq" id="WP_177671435.1">
    <property type="nucleotide sequence ID" value="NZ_JACRSY010000003.1"/>
</dbReference>
<evidence type="ECO:0000259" key="15">
    <source>
        <dbReference type="Pfam" id="PF00745"/>
    </source>
</evidence>
<dbReference type="PANTHER" id="PTHR43013:SF1">
    <property type="entry name" value="GLUTAMYL-TRNA REDUCTASE"/>
    <property type="match status" value="1"/>
</dbReference>
<evidence type="ECO:0000256" key="14">
    <source>
        <dbReference type="RuleBase" id="RU000584"/>
    </source>
</evidence>
<comment type="pathway">
    <text evidence="1 9 14">Porphyrin-containing compound metabolism; protoporphyrin-IX biosynthesis; 5-aminolevulinate from L-glutamyl-tRNA(Glu): step 1/2.</text>
</comment>
<dbReference type="SUPFAM" id="SSF51735">
    <property type="entry name" value="NAD(P)-binding Rossmann-fold domains"/>
    <property type="match status" value="1"/>
</dbReference>
<dbReference type="FunFam" id="3.40.50.720:FF:000031">
    <property type="entry name" value="Glutamyl-tRNA reductase"/>
    <property type="match status" value="1"/>
</dbReference>
<organism evidence="18 19">
    <name type="scientific">Zhenhengia yiwuensis</name>
    <dbReference type="NCBI Taxonomy" id="2763666"/>
    <lineage>
        <taxon>Bacteria</taxon>
        <taxon>Bacillati</taxon>
        <taxon>Bacillota</taxon>
        <taxon>Clostridia</taxon>
        <taxon>Lachnospirales</taxon>
        <taxon>Lachnospiraceae</taxon>
        <taxon>Zhenhengia</taxon>
    </lineage>
</organism>
<dbReference type="InterPro" id="IPR036291">
    <property type="entry name" value="NAD(P)-bd_dom_sf"/>
</dbReference>
<dbReference type="InterPro" id="IPR006151">
    <property type="entry name" value="Shikm_DH/Glu-tRNA_Rdtase"/>
</dbReference>
<comment type="subunit">
    <text evidence="9">Homodimer.</text>
</comment>
<dbReference type="Pfam" id="PF00745">
    <property type="entry name" value="GlutR_dimer"/>
    <property type="match status" value="1"/>
</dbReference>
<evidence type="ECO:0000256" key="1">
    <source>
        <dbReference type="ARBA" id="ARBA00005059"/>
    </source>
</evidence>
<feature type="domain" description="Quinate/shikimate 5-dehydrogenase/glutamyl-tRNA reductase" evidence="16">
    <location>
        <begin position="170"/>
        <end position="298"/>
    </location>
</feature>
<proteinExistence type="inferred from homology"/>
<dbReference type="CDD" id="cd05213">
    <property type="entry name" value="NAD_bind_Glutamyl_tRNA_reduct"/>
    <property type="match status" value="1"/>
</dbReference>
<gene>
    <name evidence="9" type="primary">hemA</name>
    <name evidence="18" type="ORF">H8718_03005</name>
</gene>
<evidence type="ECO:0000313" key="18">
    <source>
        <dbReference type="EMBL" id="MBC8578503.1"/>
    </source>
</evidence>
<comment type="caution">
    <text evidence="18">The sequence shown here is derived from an EMBL/GenBank/DDBJ whole genome shotgun (WGS) entry which is preliminary data.</text>
</comment>
<evidence type="ECO:0000256" key="12">
    <source>
        <dbReference type="PIRSR" id="PIRSR000445-3"/>
    </source>
</evidence>
<feature type="binding site" evidence="9 12">
    <location>
        <begin position="185"/>
        <end position="190"/>
    </location>
    <ligand>
        <name>NADP(+)</name>
        <dbReference type="ChEBI" id="CHEBI:58349"/>
    </ligand>
</feature>
<evidence type="ECO:0000313" key="19">
    <source>
        <dbReference type="Proteomes" id="UP000655830"/>
    </source>
</evidence>
<evidence type="ECO:0000256" key="7">
    <source>
        <dbReference type="ARBA" id="ARBA00047464"/>
    </source>
</evidence>
<dbReference type="Pfam" id="PF01488">
    <property type="entry name" value="Shikimate_DH"/>
    <property type="match status" value="1"/>
</dbReference>
<comment type="miscellaneous">
    <text evidence="9">During catalysis, the active site Cys acts as a nucleophile attacking the alpha-carbonyl group of tRNA-bound glutamate with the formation of a thioester intermediate between enzyme and glutamate, and the concomitant release of tRNA(Glu). The thioester intermediate is finally reduced by direct hydride transfer from NADPH, to form the product GSA.</text>
</comment>
<dbReference type="HAMAP" id="MF_00087">
    <property type="entry name" value="Glu_tRNA_reductase"/>
    <property type="match status" value="1"/>
</dbReference>
<evidence type="ECO:0000256" key="2">
    <source>
        <dbReference type="ARBA" id="ARBA00005916"/>
    </source>
</evidence>
<feature type="binding site" evidence="9 11">
    <location>
        <position position="105"/>
    </location>
    <ligand>
        <name>substrate</name>
    </ligand>
</feature>
<dbReference type="InterPro" id="IPR015895">
    <property type="entry name" value="4pyrrol_synth_GluRdtase_N"/>
</dbReference>
<keyword evidence="5 9" id="KW-0560">Oxidoreductase</keyword>
<dbReference type="SUPFAM" id="SSF69742">
    <property type="entry name" value="Glutamyl tRNA-reductase catalytic, N-terminal domain"/>
    <property type="match status" value="1"/>
</dbReference>
<dbReference type="AlphaFoldDB" id="A0A926EDU7"/>
<dbReference type="GO" id="GO:0050661">
    <property type="term" value="F:NADP binding"/>
    <property type="evidence" value="ECO:0007669"/>
    <property type="project" value="InterPro"/>
</dbReference>
<dbReference type="InterPro" id="IPR015896">
    <property type="entry name" value="4pyrrol_synth_GluRdtase_dimer"/>
</dbReference>
<feature type="domain" description="Glutamyl-tRNA reductase N-terminal" evidence="17">
    <location>
        <begin position="6"/>
        <end position="151"/>
    </location>
</feature>
<evidence type="ECO:0000256" key="8">
    <source>
        <dbReference type="ARBA" id="ARBA00068659"/>
    </source>
</evidence>
<comment type="function">
    <text evidence="9">Catalyzes the NADPH-dependent reduction of glutamyl-tRNA(Glu) to glutamate 1-semialdehyde (GSA).</text>
</comment>
<feature type="domain" description="Tetrapyrrole biosynthesis glutamyl-tRNA reductase dimerisation" evidence="15">
    <location>
        <begin position="312"/>
        <end position="410"/>
    </location>
</feature>
<evidence type="ECO:0000256" key="9">
    <source>
        <dbReference type="HAMAP-Rule" id="MF_00087"/>
    </source>
</evidence>
<dbReference type="EMBL" id="JACRSY010000003">
    <property type="protein sequence ID" value="MBC8578503.1"/>
    <property type="molecule type" value="Genomic_DNA"/>
</dbReference>
<dbReference type="NCBIfam" id="TIGR01035">
    <property type="entry name" value="hemA"/>
    <property type="match status" value="1"/>
</dbReference>
<feature type="binding site" evidence="9 11">
    <location>
        <begin position="48"/>
        <end position="51"/>
    </location>
    <ligand>
        <name>substrate</name>
    </ligand>
</feature>
<feature type="site" description="Important for activity" evidence="9 13">
    <location>
        <position position="95"/>
    </location>
</feature>
<dbReference type="InterPro" id="IPR036453">
    <property type="entry name" value="GluRdtase_dimer_dom_sf"/>
</dbReference>
<dbReference type="InterPro" id="IPR000343">
    <property type="entry name" value="4pyrrol_synth_GluRdtase"/>
</dbReference>
<dbReference type="GO" id="GO:0019353">
    <property type="term" value="P:protoporphyrinogen IX biosynthetic process from glutamate"/>
    <property type="evidence" value="ECO:0007669"/>
    <property type="project" value="TreeGrafter"/>
</dbReference>
<feature type="binding site" evidence="9 11">
    <location>
        <position position="116"/>
    </location>
    <ligand>
        <name>substrate</name>
    </ligand>
</feature>
<dbReference type="Gene3D" id="3.30.460.30">
    <property type="entry name" value="Glutamyl-tRNA reductase, N-terminal domain"/>
    <property type="match status" value="1"/>
</dbReference>
<sequence length="410" mass="46008">MDIAVIGLSHDTAPVHIREKVSFSDSKKIEIIDALLEKEPLECIILSTCNRSEIYVAANHIDKAKEEVIRLLTTILGDEAEKYLYVNTGDVAAVHVFEVAAGLKSIVLGEDQILGQVRDAHTFSMEIGASGKVLNKLFREAVTCGKLIRSQLKISEYPLSISYIGIKFLKEQVGTLKGKKILVLGAGKMSKLALKYLALEEPSIVYIANRTFCKASDLAADLECGIPVGFDKRYELLEEVDVVITSTASPHLVLMKDQMPQLHKPLVILDIAMPRDVESTVGKLGHVELFDVDDLQDISDKNSAKREELAKEAKSMTDSSVVEFMTWLKMTKVDPTIRSLNAKCQEIHEDSMHYIQNKLELTPREYKIIDKMMMASLKRLIREPVKALKEMDDEGKQEAYRKVLEELFEL</sequence>
<keyword evidence="6 9" id="KW-0627">Porphyrin biosynthesis</keyword>